<keyword evidence="5" id="KW-0804">Transcription</keyword>
<accession>A0A6S6QW58</accession>
<dbReference type="PROSITE" id="PS50110">
    <property type="entry name" value="RESPONSE_REGULATORY"/>
    <property type="match status" value="1"/>
</dbReference>
<gene>
    <name evidence="7" type="ORF">acsn021_08680</name>
</gene>
<name>A0A6S6QW58_9FIRM</name>
<dbReference type="EMBL" id="AP023367">
    <property type="protein sequence ID" value="BCJ93299.1"/>
    <property type="molecule type" value="Genomic_DNA"/>
</dbReference>
<evidence type="ECO:0000313" key="8">
    <source>
        <dbReference type="Proteomes" id="UP000515561"/>
    </source>
</evidence>
<keyword evidence="3" id="KW-0805">Transcription regulation</keyword>
<keyword evidence="4 7" id="KW-0238">DNA-binding</keyword>
<evidence type="ECO:0000256" key="6">
    <source>
        <dbReference type="ARBA" id="ARBA00024867"/>
    </source>
</evidence>
<dbReference type="SMART" id="SM00421">
    <property type="entry name" value="HTH_LUXR"/>
    <property type="match status" value="1"/>
</dbReference>
<evidence type="ECO:0000256" key="5">
    <source>
        <dbReference type="ARBA" id="ARBA00023163"/>
    </source>
</evidence>
<dbReference type="CDD" id="cd17535">
    <property type="entry name" value="REC_NarL-like"/>
    <property type="match status" value="1"/>
</dbReference>
<evidence type="ECO:0000256" key="2">
    <source>
        <dbReference type="ARBA" id="ARBA00022553"/>
    </source>
</evidence>
<dbReference type="SUPFAM" id="SSF46894">
    <property type="entry name" value="C-terminal effector domain of the bipartite response regulators"/>
    <property type="match status" value="1"/>
</dbReference>
<evidence type="ECO:0000256" key="3">
    <source>
        <dbReference type="ARBA" id="ARBA00023015"/>
    </source>
</evidence>
<dbReference type="SUPFAM" id="SSF52172">
    <property type="entry name" value="CheY-like"/>
    <property type="match status" value="1"/>
</dbReference>
<dbReference type="InterPro" id="IPR058245">
    <property type="entry name" value="NreC/VraR/RcsB-like_REC"/>
</dbReference>
<evidence type="ECO:0000256" key="4">
    <source>
        <dbReference type="ARBA" id="ARBA00023125"/>
    </source>
</evidence>
<keyword evidence="2" id="KW-0597">Phosphoprotein</keyword>
<evidence type="ECO:0000256" key="1">
    <source>
        <dbReference type="ARBA" id="ARBA00018672"/>
    </source>
</evidence>
<sequence>MINVLIADDQKLFRESIKHFIELNGDFKVNACVNNGKEAFESCKHFLPDVILMDLIMPICDGIEATKLIKEKYPDVKILILTASNEGEYLSNALNNGADGYIIKDIGMEELILSIKSTAAGLGIIHKNVIKTVSDYNQSNTNARQLQNKTLVVNDIPVTLNDRELHIIQLIVDGHDNKQIAEIMFMAEGTIKNKIAEINSKLQVKDRTQLAVYAIKNNII</sequence>
<dbReference type="InterPro" id="IPR016032">
    <property type="entry name" value="Sig_transdc_resp-reg_C-effctor"/>
</dbReference>
<dbReference type="GO" id="GO:0003677">
    <property type="term" value="F:DNA binding"/>
    <property type="evidence" value="ECO:0007669"/>
    <property type="project" value="UniProtKB-KW"/>
</dbReference>
<dbReference type="InterPro" id="IPR000792">
    <property type="entry name" value="Tscrpt_reg_LuxR_C"/>
</dbReference>
<dbReference type="Proteomes" id="UP000515561">
    <property type="component" value="Chromosome"/>
</dbReference>
<dbReference type="PROSITE" id="PS50043">
    <property type="entry name" value="HTH_LUXR_2"/>
    <property type="match status" value="1"/>
</dbReference>
<proteinExistence type="predicted"/>
<protein>
    <recommendedName>
        <fullName evidence="1">Stage 0 sporulation protein A homolog</fullName>
    </recommendedName>
</protein>
<dbReference type="Pfam" id="PF00072">
    <property type="entry name" value="Response_reg"/>
    <property type="match status" value="1"/>
</dbReference>
<dbReference type="InterPro" id="IPR001789">
    <property type="entry name" value="Sig_transdc_resp-reg_receiver"/>
</dbReference>
<reference evidence="7 8" key="1">
    <citation type="journal article" date="2016" name="Int. J. Syst. Evol. Microbiol.">
        <title>Descriptions of Anaerotaenia torta gen. nov., sp. nov. and Anaerocolumna cellulosilytica gen. nov., sp. nov. isolated from a methanogenic reactor of cattle waste.</title>
        <authorList>
            <person name="Uek A."/>
            <person name="Ohtaki Y."/>
            <person name="Kaku N."/>
            <person name="Ueki K."/>
        </authorList>
    </citation>
    <scope>NUCLEOTIDE SEQUENCE [LARGE SCALE GENOMIC DNA]</scope>
    <source>
        <strain evidence="7 8">SN021</strain>
    </source>
</reference>
<dbReference type="Gene3D" id="3.40.50.2300">
    <property type="match status" value="1"/>
</dbReference>
<organism evidence="7 8">
    <name type="scientific">Anaerocolumna cellulosilytica</name>
    <dbReference type="NCBI Taxonomy" id="433286"/>
    <lineage>
        <taxon>Bacteria</taxon>
        <taxon>Bacillati</taxon>
        <taxon>Bacillota</taxon>
        <taxon>Clostridia</taxon>
        <taxon>Lachnospirales</taxon>
        <taxon>Lachnospiraceae</taxon>
        <taxon>Anaerocolumna</taxon>
    </lineage>
</organism>
<dbReference type="GO" id="GO:0000160">
    <property type="term" value="P:phosphorelay signal transduction system"/>
    <property type="evidence" value="ECO:0007669"/>
    <property type="project" value="InterPro"/>
</dbReference>
<dbReference type="CDD" id="cd06170">
    <property type="entry name" value="LuxR_C_like"/>
    <property type="match status" value="1"/>
</dbReference>
<evidence type="ECO:0000313" key="7">
    <source>
        <dbReference type="EMBL" id="BCJ93299.1"/>
    </source>
</evidence>
<dbReference type="PANTHER" id="PTHR43214">
    <property type="entry name" value="TWO-COMPONENT RESPONSE REGULATOR"/>
    <property type="match status" value="1"/>
</dbReference>
<dbReference type="RefSeq" id="WP_184090255.1">
    <property type="nucleotide sequence ID" value="NZ_AP023367.1"/>
</dbReference>
<dbReference type="PRINTS" id="PR00038">
    <property type="entry name" value="HTHLUXR"/>
</dbReference>
<comment type="function">
    <text evidence="6">May play the central regulatory role in sporulation. It may be an element of the effector pathway responsible for the activation of sporulation genes in response to nutritional stress. Spo0A may act in concert with spo0H (a sigma factor) to control the expression of some genes that are critical to the sporulation process.</text>
</comment>
<dbReference type="KEGG" id="acel:acsn021_08680"/>
<dbReference type="Pfam" id="PF00196">
    <property type="entry name" value="GerE"/>
    <property type="match status" value="1"/>
</dbReference>
<dbReference type="GO" id="GO:0006355">
    <property type="term" value="P:regulation of DNA-templated transcription"/>
    <property type="evidence" value="ECO:0007669"/>
    <property type="project" value="InterPro"/>
</dbReference>
<keyword evidence="8" id="KW-1185">Reference proteome</keyword>
<dbReference type="InterPro" id="IPR011006">
    <property type="entry name" value="CheY-like_superfamily"/>
</dbReference>
<dbReference type="AlphaFoldDB" id="A0A6S6QW58"/>
<dbReference type="SMART" id="SM00448">
    <property type="entry name" value="REC"/>
    <property type="match status" value="1"/>
</dbReference>
<dbReference type="PANTHER" id="PTHR43214:SF43">
    <property type="entry name" value="TWO-COMPONENT RESPONSE REGULATOR"/>
    <property type="match status" value="1"/>
</dbReference>
<dbReference type="InterPro" id="IPR039420">
    <property type="entry name" value="WalR-like"/>
</dbReference>